<evidence type="ECO:0008006" key="5">
    <source>
        <dbReference type="Google" id="ProtNLM"/>
    </source>
</evidence>
<evidence type="ECO:0000313" key="3">
    <source>
        <dbReference type="EMBL" id="KAK4198211.1"/>
    </source>
</evidence>
<dbReference type="AlphaFoldDB" id="A0AAN6XES9"/>
<proteinExistence type="predicted"/>
<evidence type="ECO:0000313" key="4">
    <source>
        <dbReference type="Proteomes" id="UP001303160"/>
    </source>
</evidence>
<dbReference type="InterPro" id="IPR052979">
    <property type="entry name" value="Adenylate-forming_domain"/>
</dbReference>
<dbReference type="Proteomes" id="UP001303160">
    <property type="component" value="Unassembled WGS sequence"/>
</dbReference>
<evidence type="ECO:0000256" key="2">
    <source>
        <dbReference type="SAM" id="Phobius"/>
    </source>
</evidence>
<dbReference type="PANTHER" id="PTHR33927:SF1">
    <property type="entry name" value="TRANSMEMBRANE PROTEIN"/>
    <property type="match status" value="1"/>
</dbReference>
<evidence type="ECO:0000256" key="1">
    <source>
        <dbReference type="SAM" id="MobiDB-lite"/>
    </source>
</evidence>
<comment type="caution">
    <text evidence="3">The sequence shown here is derived from an EMBL/GenBank/DDBJ whole genome shotgun (WGS) entry which is preliminary data.</text>
</comment>
<protein>
    <recommendedName>
        <fullName evidence="5">Non-ribosomal peptide synthetase</fullName>
    </recommendedName>
</protein>
<name>A0AAN6XES9_9PEZI</name>
<organism evidence="3 4">
    <name type="scientific">Triangularia verruculosa</name>
    <dbReference type="NCBI Taxonomy" id="2587418"/>
    <lineage>
        <taxon>Eukaryota</taxon>
        <taxon>Fungi</taxon>
        <taxon>Dikarya</taxon>
        <taxon>Ascomycota</taxon>
        <taxon>Pezizomycotina</taxon>
        <taxon>Sordariomycetes</taxon>
        <taxon>Sordariomycetidae</taxon>
        <taxon>Sordariales</taxon>
        <taxon>Podosporaceae</taxon>
        <taxon>Triangularia</taxon>
    </lineage>
</organism>
<feature type="transmembrane region" description="Helical" evidence="2">
    <location>
        <begin position="155"/>
        <end position="171"/>
    </location>
</feature>
<keyword evidence="2" id="KW-0472">Membrane</keyword>
<dbReference type="EMBL" id="MU863949">
    <property type="protein sequence ID" value="KAK4198211.1"/>
    <property type="molecule type" value="Genomic_DNA"/>
</dbReference>
<feature type="transmembrane region" description="Helical" evidence="2">
    <location>
        <begin position="129"/>
        <end position="149"/>
    </location>
</feature>
<dbReference type="PANTHER" id="PTHR33927">
    <property type="entry name" value="TRANSMEMBRANE PROTEIN"/>
    <property type="match status" value="1"/>
</dbReference>
<feature type="region of interest" description="Disordered" evidence="1">
    <location>
        <begin position="1"/>
        <end position="43"/>
    </location>
</feature>
<keyword evidence="4" id="KW-1185">Reference proteome</keyword>
<feature type="transmembrane region" description="Helical" evidence="2">
    <location>
        <begin position="238"/>
        <end position="260"/>
    </location>
</feature>
<keyword evidence="2" id="KW-0812">Transmembrane</keyword>
<feature type="region of interest" description="Disordered" evidence="1">
    <location>
        <begin position="65"/>
        <end position="111"/>
    </location>
</feature>
<sequence length="539" mass="60046">MSSRNNHIGDNEPKTTTQSYDDAEKGLYEVSQQSLPVIPTPPSPVYSLDEKTVIQQVETVQPTPVISPIHEGITPSSSTPVLTLASRNPPPSPASDDLKKPQGKPPAKPKRKVSRRILLQLWYNTYRKFFTLVVSLNLIGILLAAIGKFEYAEKHLGALVLGNLLMAILMRNELFLRFLYIISIYGLRSWAPIWLKLAVTSILQHVGGIHSGCALSGACWLLYKIVDILIHHAKQHPSVIATGIITNVLVVISILSAFPWVRNNHHNVFEGHHRLIGWLGLATTWIFVVLGNAYDLKLGEWRLDAHSLISTQELWFAVFMTIFVLIPWVTLREVPVEVEIPSPKVAILKFQRGMQQGLLARISRTSIMEYHAFGIISEGRKSGSHYLICGVQGDFTKSLVDNPPKTVWTRELKFAGVGHASAMFKRGIRVCTGTGIGAALSTCIQSPNWFLIWIGSDQEKTFGPTISGLIHNNIEPERMVLWDTKKRGGRPDSVQLLKEVWHSFGAEVIFITSNKAGNDEMMQGCLEAGMHAFGTLWDF</sequence>
<reference evidence="3" key="2">
    <citation type="submission" date="2023-05" db="EMBL/GenBank/DDBJ databases">
        <authorList>
            <consortium name="Lawrence Berkeley National Laboratory"/>
            <person name="Steindorff A."/>
            <person name="Hensen N."/>
            <person name="Bonometti L."/>
            <person name="Westerberg I."/>
            <person name="Brannstrom I.O."/>
            <person name="Guillou S."/>
            <person name="Cros-Aarteil S."/>
            <person name="Calhoun S."/>
            <person name="Haridas S."/>
            <person name="Kuo A."/>
            <person name="Mondo S."/>
            <person name="Pangilinan J."/>
            <person name="Riley R."/>
            <person name="Labutti K."/>
            <person name="Andreopoulos B."/>
            <person name="Lipzen A."/>
            <person name="Chen C."/>
            <person name="Yanf M."/>
            <person name="Daum C."/>
            <person name="Ng V."/>
            <person name="Clum A."/>
            <person name="Ohm R."/>
            <person name="Martin F."/>
            <person name="Silar P."/>
            <person name="Natvig D."/>
            <person name="Lalanne C."/>
            <person name="Gautier V."/>
            <person name="Ament-Velasquez S.L."/>
            <person name="Kruys A."/>
            <person name="Hutchinson M.I."/>
            <person name="Powell A.J."/>
            <person name="Barry K."/>
            <person name="Miller A.N."/>
            <person name="Grigoriev I.V."/>
            <person name="Debuchy R."/>
            <person name="Gladieux P."/>
            <person name="Thoren M.H."/>
            <person name="Johannesson H."/>
        </authorList>
    </citation>
    <scope>NUCLEOTIDE SEQUENCE</scope>
    <source>
        <strain evidence="3">CBS 315.58</strain>
    </source>
</reference>
<accession>A0AAN6XES9</accession>
<keyword evidence="2" id="KW-1133">Transmembrane helix</keyword>
<reference evidence="3" key="1">
    <citation type="journal article" date="2023" name="Mol. Phylogenet. Evol.">
        <title>Genome-scale phylogeny and comparative genomics of the fungal order Sordariales.</title>
        <authorList>
            <person name="Hensen N."/>
            <person name="Bonometti L."/>
            <person name="Westerberg I."/>
            <person name="Brannstrom I.O."/>
            <person name="Guillou S."/>
            <person name="Cros-Aarteil S."/>
            <person name="Calhoun S."/>
            <person name="Haridas S."/>
            <person name="Kuo A."/>
            <person name="Mondo S."/>
            <person name="Pangilinan J."/>
            <person name="Riley R."/>
            <person name="LaButti K."/>
            <person name="Andreopoulos B."/>
            <person name="Lipzen A."/>
            <person name="Chen C."/>
            <person name="Yan M."/>
            <person name="Daum C."/>
            <person name="Ng V."/>
            <person name="Clum A."/>
            <person name="Steindorff A."/>
            <person name="Ohm R.A."/>
            <person name="Martin F."/>
            <person name="Silar P."/>
            <person name="Natvig D.O."/>
            <person name="Lalanne C."/>
            <person name="Gautier V."/>
            <person name="Ament-Velasquez S.L."/>
            <person name="Kruys A."/>
            <person name="Hutchinson M.I."/>
            <person name="Powell A.J."/>
            <person name="Barry K."/>
            <person name="Miller A.N."/>
            <person name="Grigoriev I.V."/>
            <person name="Debuchy R."/>
            <person name="Gladieux P."/>
            <person name="Hiltunen Thoren M."/>
            <person name="Johannesson H."/>
        </authorList>
    </citation>
    <scope>NUCLEOTIDE SEQUENCE</scope>
    <source>
        <strain evidence="3">CBS 315.58</strain>
    </source>
</reference>
<gene>
    <name evidence="3" type="ORF">QBC40DRAFT_266894</name>
</gene>
<feature type="transmembrane region" description="Helical" evidence="2">
    <location>
        <begin position="314"/>
        <end position="331"/>
    </location>
</feature>
<feature type="transmembrane region" description="Helical" evidence="2">
    <location>
        <begin position="275"/>
        <end position="294"/>
    </location>
</feature>